<dbReference type="Gene3D" id="3.20.20.70">
    <property type="entry name" value="Aldolase class I"/>
    <property type="match status" value="1"/>
</dbReference>
<dbReference type="GO" id="GO:0009435">
    <property type="term" value="P:NAD+ biosynthetic process"/>
    <property type="evidence" value="ECO:0007669"/>
    <property type="project" value="InterPro"/>
</dbReference>
<dbReference type="AlphaFoldDB" id="A0A448T9P6"/>
<evidence type="ECO:0000256" key="1">
    <source>
        <dbReference type="ARBA" id="ARBA00010897"/>
    </source>
</evidence>
<reference evidence="11 12" key="1">
    <citation type="submission" date="2018-12" db="EMBL/GenBank/DDBJ databases">
        <authorList>
            <consortium name="Pathogen Informatics"/>
        </authorList>
    </citation>
    <scope>NUCLEOTIDE SEQUENCE [LARGE SCALE GENOMIC DNA]</scope>
    <source>
        <strain evidence="11 12">NCTC13193</strain>
    </source>
</reference>
<evidence type="ECO:0000256" key="8">
    <source>
        <dbReference type="ARBA" id="ARBA00047835"/>
    </source>
</evidence>
<evidence type="ECO:0000313" key="12">
    <source>
        <dbReference type="Proteomes" id="UP000270487"/>
    </source>
</evidence>
<keyword evidence="4 11" id="KW-0808">Transferase</keyword>
<evidence type="ECO:0000256" key="2">
    <source>
        <dbReference type="ARBA" id="ARBA00022642"/>
    </source>
</evidence>
<evidence type="ECO:0000256" key="4">
    <source>
        <dbReference type="ARBA" id="ARBA00022679"/>
    </source>
</evidence>
<dbReference type="EC" id="2.4.2.12" evidence="6"/>
<gene>
    <name evidence="11" type="ORF">NCTC13193_05448</name>
</gene>
<evidence type="ECO:0000256" key="7">
    <source>
        <dbReference type="ARBA" id="ARBA00035036"/>
    </source>
</evidence>
<dbReference type="Proteomes" id="UP000270487">
    <property type="component" value="Chromosome"/>
</dbReference>
<sequence>MLTNPILAIDGYKVSHREQYPLGTTRIYSNFTPRSDRFFASPLPDGQLVFFGLQGFLQWFMVDLFNQQFFAQPEEQVVGEYKKLMDSYIGQDRVCVEHILALHRLGYLPLHIKGLDEGSKVKMKVPVLTITNTREEFFWLVNYLETVISAELWKASTNATIAHHYRKICQMWAAKTCDDVAHLDFQCHDFSFRGMSGMHDVAQAGTGHLLSFKGTDNIPAVLYAQKYYPTAEDYFVAGSIPATEHSVMCMGEQATEIETFRRLIEDLYPNGLVSIVSDTWDYWQVLTEFTRELHSKIMARDGRVVFRPDSGDPVAILCGTGDDSDRSAQRSAEEKGSVEVLWEIFGGTVNSKGYKVLDPHVGLIYGDSITLERAQEILQRLEAKGFASSNVVFGVGSFTYQYNTRDTFGFAMKATYGEVNGVGRPIFKQPKTDSGLKQSARGLLRVIRDGEGEYQLLDNQDWQQEQQGELKTRFLDGKLYNQESLEQIRQRITCPHPNPLPQGEGAELSS</sequence>
<evidence type="ECO:0000256" key="6">
    <source>
        <dbReference type="ARBA" id="ARBA00035024"/>
    </source>
</evidence>
<protein>
    <recommendedName>
        <fullName evidence="7">Nicotinamide phosphoribosyltransferase</fullName>
        <ecNumber evidence="6">2.4.2.12</ecNumber>
    </recommendedName>
</protein>
<dbReference type="PANTHER" id="PTHR43816">
    <property type="entry name" value="NICOTINAMIDE PHOSPHORIBOSYLTRANSFERASE"/>
    <property type="match status" value="1"/>
</dbReference>
<dbReference type="InterPro" id="IPR036068">
    <property type="entry name" value="Nicotinate_pribotase-like_C"/>
</dbReference>
<dbReference type="Pfam" id="PF18127">
    <property type="entry name" value="NAMPT_N"/>
    <property type="match status" value="1"/>
</dbReference>
<dbReference type="InterPro" id="IPR016471">
    <property type="entry name" value="Nicotinamide_PRibTrfase"/>
</dbReference>
<accession>A0A448T9P6</accession>
<dbReference type="InterPro" id="IPR013785">
    <property type="entry name" value="Aldolase_TIM"/>
</dbReference>
<keyword evidence="3 11" id="KW-0328">Glycosyltransferase</keyword>
<feature type="domain" description="Nicotinate/nicotinamide phosphoribosyltransferase" evidence="9">
    <location>
        <begin position="185"/>
        <end position="457"/>
    </location>
</feature>
<dbReference type="GO" id="GO:0047280">
    <property type="term" value="F:nicotinamide phosphoribosyltransferase activity"/>
    <property type="evidence" value="ECO:0007669"/>
    <property type="project" value="UniProtKB-EC"/>
</dbReference>
<evidence type="ECO:0000256" key="3">
    <source>
        <dbReference type="ARBA" id="ARBA00022676"/>
    </source>
</evidence>
<dbReference type="CDD" id="cd01569">
    <property type="entry name" value="PBEF_like"/>
    <property type="match status" value="1"/>
</dbReference>
<comment type="similarity">
    <text evidence="1">Belongs to the NAPRTase family.</text>
</comment>
<dbReference type="InterPro" id="IPR041525">
    <property type="entry name" value="N/Namide_PRibTrfase"/>
</dbReference>
<feature type="domain" description="Nicotinamide phosphoribosyltransferase N-terminal" evidence="10">
    <location>
        <begin position="6"/>
        <end position="63"/>
    </location>
</feature>
<evidence type="ECO:0000256" key="5">
    <source>
        <dbReference type="ARBA" id="ARBA00035007"/>
    </source>
</evidence>
<proteinExistence type="inferred from homology"/>
<name>A0A448T9P6_SERFO</name>
<keyword evidence="2" id="KW-0662">Pyridine nucleotide biosynthesis</keyword>
<dbReference type="InterPro" id="IPR041529">
    <property type="entry name" value="DUF5598"/>
</dbReference>
<dbReference type="NCBIfam" id="NF006629">
    <property type="entry name" value="PRK09198.1"/>
    <property type="match status" value="1"/>
</dbReference>
<comment type="pathway">
    <text evidence="5">Cofactor biosynthesis; NAD(+) biosynthesis; nicotinamide D-ribonucleotide from 5-phospho-alpha-D-ribose 1-diphosphate and nicotinamide: step 1/1.</text>
</comment>
<comment type="catalytic activity">
    <reaction evidence="8">
        <text>beta-nicotinamide D-ribonucleotide + diphosphate = 5-phospho-alpha-D-ribose 1-diphosphate + nicotinamide + H(+)</text>
        <dbReference type="Rhea" id="RHEA:16149"/>
        <dbReference type="ChEBI" id="CHEBI:14649"/>
        <dbReference type="ChEBI" id="CHEBI:15378"/>
        <dbReference type="ChEBI" id="CHEBI:17154"/>
        <dbReference type="ChEBI" id="CHEBI:33019"/>
        <dbReference type="ChEBI" id="CHEBI:58017"/>
        <dbReference type="EC" id="2.4.2.12"/>
    </reaction>
    <physiologicalReaction direction="right-to-left" evidence="8">
        <dbReference type="Rhea" id="RHEA:16151"/>
    </physiologicalReaction>
</comment>
<dbReference type="PIRSF" id="PIRSF005943">
    <property type="entry name" value="NMPRT"/>
    <property type="match status" value="1"/>
</dbReference>
<evidence type="ECO:0000259" key="9">
    <source>
        <dbReference type="Pfam" id="PF04095"/>
    </source>
</evidence>
<evidence type="ECO:0000313" key="11">
    <source>
        <dbReference type="EMBL" id="VEI76679.1"/>
    </source>
</evidence>
<dbReference type="SUPFAM" id="SSF51690">
    <property type="entry name" value="Nicotinate/Quinolinate PRTase C-terminal domain-like"/>
    <property type="match status" value="1"/>
</dbReference>
<organism evidence="11 12">
    <name type="scientific">Serratia fonticola</name>
    <dbReference type="NCBI Taxonomy" id="47917"/>
    <lineage>
        <taxon>Bacteria</taxon>
        <taxon>Pseudomonadati</taxon>
        <taxon>Pseudomonadota</taxon>
        <taxon>Gammaproteobacteria</taxon>
        <taxon>Enterobacterales</taxon>
        <taxon>Yersiniaceae</taxon>
        <taxon>Serratia</taxon>
    </lineage>
</organism>
<dbReference type="EMBL" id="LR134492">
    <property type="protein sequence ID" value="VEI76679.1"/>
    <property type="molecule type" value="Genomic_DNA"/>
</dbReference>
<dbReference type="Pfam" id="PF04095">
    <property type="entry name" value="NAPRTase"/>
    <property type="match status" value="1"/>
</dbReference>
<evidence type="ECO:0000259" key="10">
    <source>
        <dbReference type="Pfam" id="PF18127"/>
    </source>
</evidence>
<dbReference type="PANTHER" id="PTHR43816:SF1">
    <property type="entry name" value="NICOTINAMIDE PHOSPHORIBOSYLTRANSFERASE"/>
    <property type="match status" value="1"/>
</dbReference>